<dbReference type="RefSeq" id="XP_009063891.1">
    <property type="nucleotide sequence ID" value="XM_009065643.1"/>
</dbReference>
<proteinExistence type="inferred from homology"/>
<dbReference type="GO" id="GO:0006801">
    <property type="term" value="P:superoxide metabolic process"/>
    <property type="evidence" value="ECO:0007669"/>
    <property type="project" value="InterPro"/>
</dbReference>
<evidence type="ECO:0000259" key="4">
    <source>
        <dbReference type="PROSITE" id="PS50846"/>
    </source>
</evidence>
<dbReference type="Gene3D" id="2.60.40.200">
    <property type="entry name" value="Superoxide dismutase, copper/zinc binding domain"/>
    <property type="match status" value="1"/>
</dbReference>
<dbReference type="STRING" id="225164.V3ZMV8"/>
<dbReference type="GO" id="GO:0005507">
    <property type="term" value="F:copper ion binding"/>
    <property type="evidence" value="ECO:0007669"/>
    <property type="project" value="InterPro"/>
</dbReference>
<dbReference type="OMA" id="KNVWEER"/>
<feature type="domain" description="HMA" evidence="4">
    <location>
        <begin position="1"/>
        <end position="61"/>
    </location>
</feature>
<name>V3ZMV8_LOTGI</name>
<dbReference type="KEGG" id="lgi:LOTGIDRAFT_107910"/>
<evidence type="ECO:0000256" key="3">
    <source>
        <dbReference type="ARBA" id="ARBA00032899"/>
    </source>
</evidence>
<dbReference type="Pfam" id="PF00403">
    <property type="entry name" value="HMA"/>
    <property type="match status" value="1"/>
</dbReference>
<evidence type="ECO:0000256" key="1">
    <source>
        <dbReference type="ARBA" id="ARBA00001973"/>
    </source>
</evidence>
<dbReference type="SUPFAM" id="SSF55008">
    <property type="entry name" value="HMA, heavy metal-associated domain"/>
    <property type="match status" value="1"/>
</dbReference>
<dbReference type="Proteomes" id="UP000030746">
    <property type="component" value="Unassembled WGS sequence"/>
</dbReference>
<evidence type="ECO:0000313" key="5">
    <source>
        <dbReference type="EMBL" id="ESO85652.1"/>
    </source>
</evidence>
<dbReference type="AlphaFoldDB" id="V3ZMV8"/>
<dbReference type="InterPro" id="IPR036423">
    <property type="entry name" value="SOD-like_Cu/Zn_dom_sf"/>
</dbReference>
<keyword evidence="6" id="KW-1185">Reference proteome</keyword>
<evidence type="ECO:0000256" key="2">
    <source>
        <dbReference type="ARBA" id="ARBA00025798"/>
    </source>
</evidence>
<organism evidence="5 6">
    <name type="scientific">Lottia gigantea</name>
    <name type="common">Giant owl limpet</name>
    <dbReference type="NCBI Taxonomy" id="225164"/>
    <lineage>
        <taxon>Eukaryota</taxon>
        <taxon>Metazoa</taxon>
        <taxon>Spiralia</taxon>
        <taxon>Lophotrochozoa</taxon>
        <taxon>Mollusca</taxon>
        <taxon>Gastropoda</taxon>
        <taxon>Patellogastropoda</taxon>
        <taxon>Lottioidea</taxon>
        <taxon>Lottiidae</taxon>
        <taxon>Lottia</taxon>
    </lineage>
</organism>
<dbReference type="InterPro" id="IPR001424">
    <property type="entry name" value="SOD_Cu_Zn_dom"/>
</dbReference>
<dbReference type="InterPro" id="IPR024134">
    <property type="entry name" value="SOD_Cu/Zn_/chaperone"/>
</dbReference>
<dbReference type="OrthoDB" id="666972at2759"/>
<dbReference type="Pfam" id="PF00080">
    <property type="entry name" value="Sod_Cu"/>
    <property type="match status" value="1"/>
</dbReference>
<dbReference type="CTD" id="20230284"/>
<dbReference type="PROSITE" id="PS50846">
    <property type="entry name" value="HMA_2"/>
    <property type="match status" value="1"/>
</dbReference>
<dbReference type="InterPro" id="IPR036163">
    <property type="entry name" value="HMA_dom_sf"/>
</dbReference>
<evidence type="ECO:0000313" key="6">
    <source>
        <dbReference type="Proteomes" id="UP000030746"/>
    </source>
</evidence>
<sequence>IEFAVQMVCGDCEQRVKKALDNVEGINNVTINRDQEQVIVETTLPSSHIQALLEKTGKKVALTGQSAGDSNHLGAAVVILEAGNSLIKGVVRFIQSDQNKCIIEGTIDGLPEGHHSVCIHQYGDISLGCKSCGPVFGNLGLKEKVSIVTELKVGELGRGEFRIENKDVKVWDIIGRSLVVHQGKYFLDTDTDKRLSCGIIARSAGIFENSKKICTCDGTTIWDETEKAKKTS</sequence>
<dbReference type="HOGENOM" id="CLU_056632_0_2_1"/>
<comment type="cofactor">
    <cofactor evidence="1">
        <name>Cu(2+)</name>
        <dbReference type="ChEBI" id="CHEBI:29036"/>
    </cofactor>
</comment>
<dbReference type="EMBL" id="KB203274">
    <property type="protein sequence ID" value="ESO85652.1"/>
    <property type="molecule type" value="Genomic_DNA"/>
</dbReference>
<dbReference type="CDD" id="cd00371">
    <property type="entry name" value="HMA"/>
    <property type="match status" value="1"/>
</dbReference>
<feature type="non-terminal residue" evidence="5">
    <location>
        <position position="1"/>
    </location>
</feature>
<accession>V3ZMV8</accession>
<reference evidence="5 6" key="1">
    <citation type="journal article" date="2013" name="Nature">
        <title>Insights into bilaterian evolution from three spiralian genomes.</title>
        <authorList>
            <person name="Simakov O."/>
            <person name="Marletaz F."/>
            <person name="Cho S.J."/>
            <person name="Edsinger-Gonzales E."/>
            <person name="Havlak P."/>
            <person name="Hellsten U."/>
            <person name="Kuo D.H."/>
            <person name="Larsson T."/>
            <person name="Lv J."/>
            <person name="Arendt D."/>
            <person name="Savage R."/>
            <person name="Osoegawa K."/>
            <person name="de Jong P."/>
            <person name="Grimwood J."/>
            <person name="Chapman J.A."/>
            <person name="Shapiro H."/>
            <person name="Aerts A."/>
            <person name="Otillar R.P."/>
            <person name="Terry A.Y."/>
            <person name="Boore J.L."/>
            <person name="Grigoriev I.V."/>
            <person name="Lindberg D.R."/>
            <person name="Seaver E.C."/>
            <person name="Weisblat D.A."/>
            <person name="Putnam N.H."/>
            <person name="Rokhsar D.S."/>
        </authorList>
    </citation>
    <scope>NUCLEOTIDE SEQUENCE [LARGE SCALE GENOMIC DNA]</scope>
</reference>
<dbReference type="Gene3D" id="3.30.70.100">
    <property type="match status" value="1"/>
</dbReference>
<comment type="similarity">
    <text evidence="2">In the C-terminal section; belongs to the Cu-Zn superoxide dismutase family.</text>
</comment>
<protein>
    <recommendedName>
        <fullName evidence="3">Superoxide dismutase copper chaperone</fullName>
    </recommendedName>
</protein>
<dbReference type="PANTHER" id="PTHR10003">
    <property type="entry name" value="SUPEROXIDE DISMUTASE CU-ZN -RELATED"/>
    <property type="match status" value="1"/>
</dbReference>
<dbReference type="InterPro" id="IPR006121">
    <property type="entry name" value="HMA_dom"/>
</dbReference>
<dbReference type="GeneID" id="20230284"/>
<gene>
    <name evidence="5" type="ORF">LOTGIDRAFT_107910</name>
</gene>
<dbReference type="SUPFAM" id="SSF49329">
    <property type="entry name" value="Cu,Zn superoxide dismutase-like"/>
    <property type="match status" value="1"/>
</dbReference>